<dbReference type="InterPro" id="IPR005490">
    <property type="entry name" value="LD_TPept_cat_dom"/>
</dbReference>
<evidence type="ECO:0000256" key="4">
    <source>
        <dbReference type="ARBA" id="ARBA00022679"/>
    </source>
</evidence>
<dbReference type="SUPFAM" id="SSF141523">
    <property type="entry name" value="L,D-transpeptidase catalytic domain-like"/>
    <property type="match status" value="1"/>
</dbReference>
<evidence type="ECO:0000256" key="8">
    <source>
        <dbReference type="ARBA" id="ARBA00023316"/>
    </source>
</evidence>
<dbReference type="Proteomes" id="UP001201844">
    <property type="component" value="Unassembled WGS sequence"/>
</dbReference>
<keyword evidence="4" id="KW-0808">Transferase</keyword>
<evidence type="ECO:0000256" key="2">
    <source>
        <dbReference type="ARBA" id="ARBA00005992"/>
    </source>
</evidence>
<dbReference type="PANTHER" id="PTHR30582">
    <property type="entry name" value="L,D-TRANSPEPTIDASE"/>
    <property type="match status" value="1"/>
</dbReference>
<keyword evidence="8 9" id="KW-0961">Cell wall biogenesis/degradation</keyword>
<feature type="domain" description="L,D-TPase catalytic" evidence="12">
    <location>
        <begin position="75"/>
        <end position="212"/>
    </location>
</feature>
<keyword evidence="11" id="KW-0732">Signal</keyword>
<accession>A0ABT0CHJ4</accession>
<evidence type="ECO:0000256" key="5">
    <source>
        <dbReference type="ARBA" id="ARBA00022801"/>
    </source>
</evidence>
<dbReference type="PROSITE" id="PS52029">
    <property type="entry name" value="LD_TPASE"/>
    <property type="match status" value="1"/>
</dbReference>
<keyword evidence="7 9" id="KW-0573">Peptidoglycan synthesis</keyword>
<dbReference type="PANTHER" id="PTHR30582:SF24">
    <property type="entry name" value="L,D-TRANSPEPTIDASE ERFK_SRFK-RELATED"/>
    <property type="match status" value="1"/>
</dbReference>
<keyword evidence="5" id="KW-0378">Hydrolase</keyword>
<feature type="region of interest" description="Disordered" evidence="10">
    <location>
        <begin position="217"/>
        <end position="236"/>
    </location>
</feature>
<dbReference type="InterPro" id="IPR038063">
    <property type="entry name" value="Transpep_catalytic_dom"/>
</dbReference>
<organism evidence="13 14">
    <name type="scientific">Shinella sedimenti</name>
    <dbReference type="NCBI Taxonomy" id="2919913"/>
    <lineage>
        <taxon>Bacteria</taxon>
        <taxon>Pseudomonadati</taxon>
        <taxon>Pseudomonadota</taxon>
        <taxon>Alphaproteobacteria</taxon>
        <taxon>Hyphomicrobiales</taxon>
        <taxon>Rhizobiaceae</taxon>
        <taxon>Shinella</taxon>
    </lineage>
</organism>
<evidence type="ECO:0000256" key="7">
    <source>
        <dbReference type="ARBA" id="ARBA00022984"/>
    </source>
</evidence>
<feature type="active site" description="Proton donor/acceptor" evidence="9">
    <location>
        <position position="172"/>
    </location>
</feature>
<gene>
    <name evidence="13" type="ORF">MKI86_02950</name>
</gene>
<comment type="similarity">
    <text evidence="2">Belongs to the YkuD family.</text>
</comment>
<dbReference type="Pfam" id="PF03734">
    <property type="entry name" value="YkuD"/>
    <property type="match status" value="1"/>
</dbReference>
<feature type="chain" id="PRO_5047489460" evidence="11">
    <location>
        <begin position="21"/>
        <end position="236"/>
    </location>
</feature>
<keyword evidence="6 9" id="KW-0133">Cell shape</keyword>
<dbReference type="InterPro" id="IPR050979">
    <property type="entry name" value="LD-transpeptidase"/>
</dbReference>
<keyword evidence="14" id="KW-1185">Reference proteome</keyword>
<dbReference type="EMBL" id="JAKVIN010000001">
    <property type="protein sequence ID" value="MCJ8148086.1"/>
    <property type="molecule type" value="Genomic_DNA"/>
</dbReference>
<keyword evidence="3" id="KW-0328">Glycosyltransferase</keyword>
<name>A0ABT0CHJ4_9HYPH</name>
<proteinExistence type="inferred from homology"/>
<evidence type="ECO:0000256" key="11">
    <source>
        <dbReference type="SAM" id="SignalP"/>
    </source>
</evidence>
<evidence type="ECO:0000256" key="1">
    <source>
        <dbReference type="ARBA" id="ARBA00004752"/>
    </source>
</evidence>
<evidence type="ECO:0000259" key="12">
    <source>
        <dbReference type="PROSITE" id="PS52029"/>
    </source>
</evidence>
<feature type="signal peptide" evidence="11">
    <location>
        <begin position="1"/>
        <end position="20"/>
    </location>
</feature>
<feature type="active site" description="Nucleophile" evidence="9">
    <location>
        <position position="188"/>
    </location>
</feature>
<evidence type="ECO:0000313" key="14">
    <source>
        <dbReference type="Proteomes" id="UP001201844"/>
    </source>
</evidence>
<sequence>MRLLRSIALFVLASTLAGCATTVMEVKQKGPDPMHVAMYGPHPDERFPLPAMDISKVNPKYFRQQVAYQTMEPPGTIVVDTQERFLYLVQGDGMAMRYGIGVGKAGLEFEGAARIGRKAEWPRWTPTQNMIAREPERNLKWAGGMEPGLTNPLGPRALYLYKDGNDTLFRIHGTSEPWSIGKAVSSGCIRLFNQDIIDLYGRVPTGSRVVVLQHHTPVDEPGPMAASDGLVPPAAI</sequence>
<evidence type="ECO:0000256" key="3">
    <source>
        <dbReference type="ARBA" id="ARBA00022676"/>
    </source>
</evidence>
<protein>
    <submittedName>
        <fullName evidence="13">L,D-transpeptidase</fullName>
    </submittedName>
</protein>
<reference evidence="13 14" key="1">
    <citation type="submission" date="2022-02" db="EMBL/GenBank/DDBJ databases">
        <title>Shinella B3.7 sp. nov., isolated from Sediment (Zhairuo Island).</title>
        <authorList>
            <person name="Chen G."/>
        </authorList>
    </citation>
    <scope>NUCLEOTIDE SEQUENCE [LARGE SCALE GENOMIC DNA]</scope>
    <source>
        <strain evidence="13 14">B3.7</strain>
    </source>
</reference>
<evidence type="ECO:0000313" key="13">
    <source>
        <dbReference type="EMBL" id="MCJ8148086.1"/>
    </source>
</evidence>
<comment type="pathway">
    <text evidence="1 9">Cell wall biogenesis; peptidoglycan biosynthesis.</text>
</comment>
<dbReference type="CDD" id="cd16913">
    <property type="entry name" value="YkuD_like"/>
    <property type="match status" value="1"/>
</dbReference>
<comment type="caution">
    <text evidence="13">The sequence shown here is derived from an EMBL/GenBank/DDBJ whole genome shotgun (WGS) entry which is preliminary data.</text>
</comment>
<evidence type="ECO:0000256" key="10">
    <source>
        <dbReference type="SAM" id="MobiDB-lite"/>
    </source>
</evidence>
<evidence type="ECO:0000256" key="6">
    <source>
        <dbReference type="ARBA" id="ARBA00022960"/>
    </source>
</evidence>
<evidence type="ECO:0000256" key="9">
    <source>
        <dbReference type="PROSITE-ProRule" id="PRU01373"/>
    </source>
</evidence>
<dbReference type="Gene3D" id="2.40.440.10">
    <property type="entry name" value="L,D-transpeptidase catalytic domain-like"/>
    <property type="match status" value="1"/>
</dbReference>
<dbReference type="PROSITE" id="PS51257">
    <property type="entry name" value="PROKAR_LIPOPROTEIN"/>
    <property type="match status" value="1"/>
</dbReference>
<dbReference type="RefSeq" id="WP_241596945.1">
    <property type="nucleotide sequence ID" value="NZ_JAKVIN010000001.1"/>
</dbReference>